<comment type="function">
    <text evidence="3">Stores iron in a soluble, non-toxic, readily available form. Important for iron homeostasis. Iron is taken up in the ferrous form and deposited as ferric hydroxides after oxidation.</text>
</comment>
<dbReference type="GO" id="GO:0046872">
    <property type="term" value="F:metal ion binding"/>
    <property type="evidence" value="ECO:0007669"/>
    <property type="project" value="UniProtKB-KW"/>
</dbReference>
<dbReference type="InterPro" id="IPR009040">
    <property type="entry name" value="Ferritin-like_diiron"/>
</dbReference>
<comment type="caution">
    <text evidence="5">The sequence shown here is derived from an EMBL/GenBank/DDBJ whole genome shotgun (WGS) entry which is preliminary data.</text>
</comment>
<keyword evidence="3" id="KW-0560">Oxidoreductase</keyword>
<dbReference type="InterPro" id="IPR009078">
    <property type="entry name" value="Ferritin-like_SF"/>
</dbReference>
<dbReference type="EC" id="1.16.3.1" evidence="3"/>
<keyword evidence="2 3" id="KW-0408">Iron</keyword>
<feature type="domain" description="Ferritin-like diiron" evidence="4">
    <location>
        <begin position="129"/>
        <end position="172"/>
    </location>
</feature>
<gene>
    <name evidence="5" type="ORF">ILEXP_LOCUS33418</name>
</gene>
<dbReference type="GO" id="GO:0004322">
    <property type="term" value="F:ferroxidase activity"/>
    <property type="evidence" value="ECO:0007669"/>
    <property type="project" value="UniProtKB-EC"/>
</dbReference>
<dbReference type="PROSITE" id="PS50905">
    <property type="entry name" value="FERRITIN_LIKE"/>
    <property type="match status" value="1"/>
</dbReference>
<evidence type="ECO:0000313" key="5">
    <source>
        <dbReference type="EMBL" id="CAK9164311.1"/>
    </source>
</evidence>
<accession>A0ABC8T4G8</accession>
<organism evidence="5 6">
    <name type="scientific">Ilex paraguariensis</name>
    <name type="common">yerba mate</name>
    <dbReference type="NCBI Taxonomy" id="185542"/>
    <lineage>
        <taxon>Eukaryota</taxon>
        <taxon>Viridiplantae</taxon>
        <taxon>Streptophyta</taxon>
        <taxon>Embryophyta</taxon>
        <taxon>Tracheophyta</taxon>
        <taxon>Spermatophyta</taxon>
        <taxon>Magnoliopsida</taxon>
        <taxon>eudicotyledons</taxon>
        <taxon>Gunneridae</taxon>
        <taxon>Pentapetalae</taxon>
        <taxon>asterids</taxon>
        <taxon>campanulids</taxon>
        <taxon>Aquifoliales</taxon>
        <taxon>Aquifoliaceae</taxon>
        <taxon>Ilex</taxon>
    </lineage>
</organism>
<evidence type="ECO:0000313" key="6">
    <source>
        <dbReference type="Proteomes" id="UP001642360"/>
    </source>
</evidence>
<keyword evidence="6" id="KW-1185">Reference proteome</keyword>
<reference evidence="5 6" key="1">
    <citation type="submission" date="2024-02" db="EMBL/GenBank/DDBJ databases">
        <authorList>
            <person name="Vignale AGUSTIN F."/>
            <person name="Sosa J E."/>
            <person name="Modenutti C."/>
        </authorList>
    </citation>
    <scope>NUCLEOTIDE SEQUENCE [LARGE SCALE GENOMIC DNA]</scope>
</reference>
<dbReference type="SUPFAM" id="SSF47240">
    <property type="entry name" value="Ferritin-like"/>
    <property type="match status" value="1"/>
</dbReference>
<protein>
    <recommendedName>
        <fullName evidence="3">Ferritin</fullName>
        <ecNumber evidence="3">1.16.3.1</ecNumber>
    </recommendedName>
</protein>
<dbReference type="EMBL" id="CAUOFW020004170">
    <property type="protein sequence ID" value="CAK9164311.1"/>
    <property type="molecule type" value="Genomic_DNA"/>
</dbReference>
<comment type="similarity">
    <text evidence="3">Belongs to the ferritin family.</text>
</comment>
<comment type="catalytic activity">
    <reaction evidence="1 3">
        <text>4 Fe(2+) + O2 + 4 H(+) = 4 Fe(3+) + 2 H2O</text>
        <dbReference type="Rhea" id="RHEA:11148"/>
        <dbReference type="ChEBI" id="CHEBI:15377"/>
        <dbReference type="ChEBI" id="CHEBI:15378"/>
        <dbReference type="ChEBI" id="CHEBI:15379"/>
        <dbReference type="ChEBI" id="CHEBI:29033"/>
        <dbReference type="ChEBI" id="CHEBI:29034"/>
        <dbReference type="EC" id="1.16.3.1"/>
    </reaction>
</comment>
<dbReference type="InterPro" id="IPR012347">
    <property type="entry name" value="Ferritin-like"/>
</dbReference>
<keyword evidence="2 3" id="KW-0479">Metal-binding</keyword>
<dbReference type="Gene3D" id="1.20.1260.10">
    <property type="match status" value="2"/>
</dbReference>
<keyword evidence="3" id="KW-0409">Iron storage</keyword>
<dbReference type="AlphaFoldDB" id="A0ABC8T4G8"/>
<evidence type="ECO:0000259" key="4">
    <source>
        <dbReference type="PROSITE" id="PS50905"/>
    </source>
</evidence>
<evidence type="ECO:0000256" key="3">
    <source>
        <dbReference type="RuleBase" id="RU361145"/>
    </source>
</evidence>
<feature type="binding site" evidence="2">
    <location>
        <position position="146"/>
    </location>
    <ligand>
        <name>Fe cation</name>
        <dbReference type="ChEBI" id="CHEBI:24875"/>
        <label>1</label>
    </ligand>
</feature>
<dbReference type="PANTHER" id="PTHR11431">
    <property type="entry name" value="FERRITIN"/>
    <property type="match status" value="1"/>
</dbReference>
<proteinExistence type="inferred from homology"/>
<evidence type="ECO:0000256" key="1">
    <source>
        <dbReference type="ARBA" id="ARBA00047990"/>
    </source>
</evidence>
<evidence type="ECO:0000256" key="2">
    <source>
        <dbReference type="PIRSR" id="PIRSR601519-1"/>
    </source>
</evidence>
<sequence length="172" mass="19661">MHCQSLYSFSVSPFNASESRFYGASSAVQLFRRNVAGYGGFMIKASREANNRAISDIVFEPFEEVKKELLHVPNVPQASLARQKYTDHCEFAINEQIKAISDIVFEPFEEVKKELLHVPTVPQASLARQKYTDHCEFAINEQINVEYNVSYVYQAMYAYFDRDNVALKGLAK</sequence>
<dbReference type="GO" id="GO:0006879">
    <property type="term" value="P:intracellular iron ion homeostasis"/>
    <property type="evidence" value="ECO:0007669"/>
    <property type="project" value="UniProtKB-KW"/>
</dbReference>
<dbReference type="PANTHER" id="PTHR11431:SF75">
    <property type="entry name" value="FERRITIN"/>
    <property type="match status" value="1"/>
</dbReference>
<dbReference type="InterPro" id="IPR001519">
    <property type="entry name" value="Ferritin"/>
</dbReference>
<dbReference type="Proteomes" id="UP001642360">
    <property type="component" value="Unassembled WGS sequence"/>
</dbReference>
<name>A0ABC8T4G8_9AQUA</name>